<reference evidence="2 3" key="1">
    <citation type="submission" date="2018-01" db="EMBL/GenBank/DDBJ databases">
        <title>G. obscuriglobus.</title>
        <authorList>
            <person name="Franke J."/>
            <person name="Blomberg W."/>
            <person name="Selmecki A."/>
        </authorList>
    </citation>
    <scope>NUCLEOTIDE SEQUENCE [LARGE SCALE GENOMIC DNA]</scope>
    <source>
        <strain evidence="2 3">DSM 5831</strain>
    </source>
</reference>
<accession>A0A2Z3HBR6</accession>
<feature type="domain" description="UVR" evidence="1">
    <location>
        <begin position="132"/>
        <end position="155"/>
    </location>
</feature>
<dbReference type="Proteomes" id="UP000245802">
    <property type="component" value="Chromosome"/>
</dbReference>
<keyword evidence="3" id="KW-1185">Reference proteome</keyword>
<gene>
    <name evidence="2" type="ORF">C1280_35855</name>
</gene>
<dbReference type="Pfam" id="PF02151">
    <property type="entry name" value="UVR"/>
    <property type="match status" value="1"/>
</dbReference>
<dbReference type="EMBL" id="CP025958">
    <property type="protein sequence ID" value="AWM41842.1"/>
    <property type="molecule type" value="Genomic_DNA"/>
</dbReference>
<sequence>MKCQICDAPATFHLTDVVNKKRRELHLCERCARERNLIPEPPGPQIDLKALMGLLTNPFHAPPALAPEPAPEPVCAQCGMAVPEFKATGRLGCSHDYEALRPALEPLLERIHRAMTHAGKTPRAVRVSEWKRRLGAAVAAENYEEAARLRDLIRAHE</sequence>
<dbReference type="OrthoDB" id="9788704at2"/>
<evidence type="ECO:0000313" key="2">
    <source>
        <dbReference type="EMBL" id="AWM41842.1"/>
    </source>
</evidence>
<dbReference type="GO" id="GO:0046870">
    <property type="term" value="F:cadmium ion binding"/>
    <property type="evidence" value="ECO:0007669"/>
    <property type="project" value="TreeGrafter"/>
</dbReference>
<evidence type="ECO:0000313" key="3">
    <source>
        <dbReference type="Proteomes" id="UP000245802"/>
    </source>
</evidence>
<evidence type="ECO:0000259" key="1">
    <source>
        <dbReference type="Pfam" id="PF02151"/>
    </source>
</evidence>
<dbReference type="GO" id="GO:1990169">
    <property type="term" value="P:stress response to copper ion"/>
    <property type="evidence" value="ECO:0007669"/>
    <property type="project" value="TreeGrafter"/>
</dbReference>
<organism evidence="2 3">
    <name type="scientific">Gemmata obscuriglobus</name>
    <dbReference type="NCBI Taxonomy" id="114"/>
    <lineage>
        <taxon>Bacteria</taxon>
        <taxon>Pseudomonadati</taxon>
        <taxon>Planctomycetota</taxon>
        <taxon>Planctomycetia</taxon>
        <taxon>Gemmatales</taxon>
        <taxon>Gemmataceae</taxon>
        <taxon>Gemmata</taxon>
    </lineage>
</organism>
<dbReference type="InterPro" id="IPR001943">
    <property type="entry name" value="UVR_dom"/>
</dbReference>
<dbReference type="RefSeq" id="WP_010041001.1">
    <property type="nucleotide sequence ID" value="NZ_CP025958.1"/>
</dbReference>
<dbReference type="KEGG" id="gog:C1280_35855"/>
<dbReference type="GO" id="GO:0050897">
    <property type="term" value="F:cobalt ion binding"/>
    <property type="evidence" value="ECO:0007669"/>
    <property type="project" value="TreeGrafter"/>
</dbReference>
<dbReference type="GO" id="GO:0005507">
    <property type="term" value="F:copper ion binding"/>
    <property type="evidence" value="ECO:0007669"/>
    <property type="project" value="TreeGrafter"/>
</dbReference>
<dbReference type="AlphaFoldDB" id="A0A2Z3HBR6"/>
<protein>
    <recommendedName>
        <fullName evidence="1">UVR domain-containing protein</fullName>
    </recommendedName>
</protein>
<dbReference type="InterPro" id="IPR025542">
    <property type="entry name" value="YacH"/>
</dbReference>
<dbReference type="GO" id="GO:1990170">
    <property type="term" value="P:stress response to cadmium ion"/>
    <property type="evidence" value="ECO:0007669"/>
    <property type="project" value="TreeGrafter"/>
</dbReference>
<proteinExistence type="predicted"/>
<dbReference type="PANTHER" id="PTHR38430">
    <property type="entry name" value="PROTEIN-ARGININE KINASE ACTIVATOR PROTEIN"/>
    <property type="match status" value="1"/>
</dbReference>
<dbReference type="GO" id="GO:0008270">
    <property type="term" value="F:zinc ion binding"/>
    <property type="evidence" value="ECO:0007669"/>
    <property type="project" value="TreeGrafter"/>
</dbReference>
<dbReference type="PANTHER" id="PTHR38430:SF1">
    <property type="entry name" value="PROTEIN-ARGININE KINASE ACTIVATOR PROTEIN"/>
    <property type="match status" value="1"/>
</dbReference>
<name>A0A2Z3HBR6_9BACT</name>
<dbReference type="PIRSF" id="PIRSF015034">
    <property type="entry name" value="YacH"/>
    <property type="match status" value="1"/>
</dbReference>